<feature type="compositionally biased region" description="Polar residues" evidence="1">
    <location>
        <begin position="545"/>
        <end position="556"/>
    </location>
</feature>
<gene>
    <name evidence="2" type="ORF">AQJ46_13555</name>
</gene>
<feature type="region of interest" description="Disordered" evidence="1">
    <location>
        <begin position="643"/>
        <end position="688"/>
    </location>
</feature>
<evidence type="ECO:0000313" key="3">
    <source>
        <dbReference type="Proteomes" id="UP000053669"/>
    </source>
</evidence>
<accession>A0A101SES9</accession>
<dbReference type="AlphaFoldDB" id="A0A101SES9"/>
<organism evidence="2 3">
    <name type="scientific">Streptomyces canus</name>
    <dbReference type="NCBI Taxonomy" id="58343"/>
    <lineage>
        <taxon>Bacteria</taxon>
        <taxon>Bacillati</taxon>
        <taxon>Actinomycetota</taxon>
        <taxon>Actinomycetes</taxon>
        <taxon>Kitasatosporales</taxon>
        <taxon>Streptomycetaceae</taxon>
        <taxon>Streptomyces</taxon>
        <taxon>Streptomyces aurantiacus group</taxon>
    </lineage>
</organism>
<feature type="compositionally biased region" description="Polar residues" evidence="1">
    <location>
        <begin position="379"/>
        <end position="392"/>
    </location>
</feature>
<comment type="caution">
    <text evidence="2">The sequence shown here is derived from an EMBL/GenBank/DDBJ whole genome shotgun (WGS) entry which is preliminary data.</text>
</comment>
<proteinExistence type="predicted"/>
<dbReference type="EMBL" id="LMWU01000013">
    <property type="protein sequence ID" value="KUN72472.1"/>
    <property type="molecule type" value="Genomic_DNA"/>
</dbReference>
<dbReference type="RefSeq" id="WP_059205794.1">
    <property type="nucleotide sequence ID" value="NZ_KQ948658.1"/>
</dbReference>
<name>A0A101SES9_9ACTN</name>
<feature type="compositionally biased region" description="Polar residues" evidence="1">
    <location>
        <begin position="668"/>
        <end position="683"/>
    </location>
</feature>
<sequence>MSVVDTRLVQTAVIGTKDSDQPVILPEEPYNLDQFRRHFRGKRFWCGTLLGGCGEELMTKRYETKVCHFAHFPDRTGMAPACHRVANGADSADHLFIKRDLTEWLKAQGVRVQAELRNLGTGPGDAVDFWLPSTRQRLRFQLCLQDYRTWYRAEQELGTSSEQMDWVFGAEGPISANMVQRQGYALRVKCETHGSDRRVLIGVERTGRPVTWSSLDDCRLTSDGLVTPVLEELLSDRSVTQRGKGAWLRPATFPLRADQIVFAIDAKAPTPKHSPLAAEGRYIIAADVKPASSRIIRAHVSLPADVPMPTEQYVYRLHGVARLLLTDPDPQDGAQWAVRADGVIQLSGIEAERTGLWRPGVALPEPVRTTPDVPVPEQRTVTGQTATASGRANSAAQSTSSSSTGPDPDMVTRVRKALEDFARRRTLTAWSTLGLVAKVNLVRLSATDRRDLLIAVDRPASPDKPVLSALVRDSGGRPLPDMTTIIRKLGLQPPTDDVTLKLWCDREKERAYQTHSASGVRLIPARLALGSDGKASGPPIVPQPNKRNAQSGSGHPQRQGLLEEGVARLRKALTQAEELLPRLSGRHHKRLSDTIKGARRRLNTYESARAKGTPYLDWLGSRSDTPSHHARLLLRAIEAVEPHAGPQPTPKTEPPVASQPVPPPRITQPISSSPQGKESGSQSPRDHSADQFDELVNQFREAQRVLDVDRAEQIYRMAGPIYKAQLSPAAQHRNRPILAEMRTWVGVQQPNRSSSLLRRCRRLIHQMRDEKDKLSTDALVALVAEAEALSERVTLSDGEKKDLARWQRHLQTRREAEQSASADDPSENEHVGEARLSQSQILQLASTVRTLLEQTARGQSLTTWGELRRRLGESVLPRLHPDDQGEVLVAVDRDTPANEPLLSSLIVVGDGEIHPLYRHVAFSLDRDVPLSDAALRSEWTVEVLRLRTLWKHR</sequence>
<evidence type="ECO:0000256" key="1">
    <source>
        <dbReference type="SAM" id="MobiDB-lite"/>
    </source>
</evidence>
<feature type="region of interest" description="Disordered" evidence="1">
    <location>
        <begin position="361"/>
        <end position="410"/>
    </location>
</feature>
<dbReference type="Proteomes" id="UP000053669">
    <property type="component" value="Unassembled WGS sequence"/>
</dbReference>
<dbReference type="STRING" id="58343.AQJ46_13555"/>
<protein>
    <submittedName>
        <fullName evidence="2">Uncharacterized protein</fullName>
    </submittedName>
</protein>
<feature type="compositionally biased region" description="Low complexity" evidence="1">
    <location>
        <begin position="394"/>
        <end position="404"/>
    </location>
</feature>
<feature type="region of interest" description="Disordered" evidence="1">
    <location>
        <begin position="811"/>
        <end position="834"/>
    </location>
</feature>
<evidence type="ECO:0000313" key="2">
    <source>
        <dbReference type="EMBL" id="KUN72472.1"/>
    </source>
</evidence>
<reference evidence="2 3" key="1">
    <citation type="submission" date="2015-10" db="EMBL/GenBank/DDBJ databases">
        <title>Draft genome sequence of Streptomyces canus DSM 40017, type strain for the species Streptomyces canus.</title>
        <authorList>
            <person name="Ruckert C."/>
            <person name="Winkler A."/>
            <person name="Kalinowski J."/>
            <person name="Kampfer P."/>
            <person name="Glaeser S."/>
        </authorList>
    </citation>
    <scope>NUCLEOTIDE SEQUENCE [LARGE SCALE GENOMIC DNA]</scope>
    <source>
        <strain evidence="2 3">DSM 40017</strain>
    </source>
</reference>
<feature type="region of interest" description="Disordered" evidence="1">
    <location>
        <begin position="531"/>
        <end position="558"/>
    </location>
</feature>